<feature type="domain" description="Spt4/RpoE2 zinc finger" evidence="5">
    <location>
        <begin position="11"/>
        <end position="73"/>
    </location>
</feature>
<evidence type="ECO:0000256" key="3">
    <source>
        <dbReference type="ARBA" id="ARBA00023163"/>
    </source>
</evidence>
<keyword evidence="3" id="KW-0804">Transcription</keyword>
<gene>
    <name evidence="6" type="ORF">MNOR_LOCUS40023</name>
</gene>
<accession>A0AAV2SRF5</accession>
<comment type="similarity">
    <text evidence="2">Belongs to the SPT4 family.</text>
</comment>
<evidence type="ECO:0000259" key="5">
    <source>
        <dbReference type="SMART" id="SM01389"/>
    </source>
</evidence>
<dbReference type="GO" id="GO:0140673">
    <property type="term" value="P:transcription elongation-coupled chromatin remodeling"/>
    <property type="evidence" value="ECO:0007669"/>
    <property type="project" value="InterPro"/>
</dbReference>
<evidence type="ECO:0000256" key="4">
    <source>
        <dbReference type="ARBA" id="ARBA00023242"/>
    </source>
</evidence>
<dbReference type="InterPro" id="IPR009287">
    <property type="entry name" value="Spt4"/>
</dbReference>
<evidence type="ECO:0000256" key="1">
    <source>
        <dbReference type="ARBA" id="ARBA00004123"/>
    </source>
</evidence>
<name>A0AAV2SRF5_MEGNR</name>
<dbReference type="SMART" id="SM01389">
    <property type="entry name" value="Spt4"/>
    <property type="match status" value="1"/>
</dbReference>
<dbReference type="Pfam" id="PF06093">
    <property type="entry name" value="Spt4"/>
    <property type="match status" value="1"/>
</dbReference>
<feature type="non-terminal residue" evidence="6">
    <location>
        <position position="105"/>
    </location>
</feature>
<dbReference type="SUPFAM" id="SSF63393">
    <property type="entry name" value="RNA polymerase subunits"/>
    <property type="match status" value="1"/>
</dbReference>
<protein>
    <recommendedName>
        <fullName evidence="5">Spt4/RpoE2 zinc finger domain-containing protein</fullName>
    </recommendedName>
</protein>
<dbReference type="Gene3D" id="3.30.40.210">
    <property type="match status" value="1"/>
</dbReference>
<comment type="subcellular location">
    <subcellularLocation>
        <location evidence="1">Nucleus</location>
    </subcellularLocation>
</comment>
<evidence type="ECO:0000256" key="2">
    <source>
        <dbReference type="ARBA" id="ARBA00010464"/>
    </source>
</evidence>
<dbReference type="PANTHER" id="PTHR12882:SF1">
    <property type="entry name" value="TRANSCRIPTION ELONGATION FACTOR SPT4"/>
    <property type="match status" value="1"/>
</dbReference>
<evidence type="ECO:0000313" key="6">
    <source>
        <dbReference type="EMBL" id="CAL4234845.1"/>
    </source>
</evidence>
<dbReference type="PANTHER" id="PTHR12882">
    <property type="entry name" value="SUPPRESSOR OF TY 4"/>
    <property type="match status" value="1"/>
</dbReference>
<proteinExistence type="inferred from homology"/>
<comment type="caution">
    <text evidence="6">The sequence shown here is derived from an EMBL/GenBank/DDBJ whole genome shotgun (WGS) entry which is preliminary data.</text>
</comment>
<keyword evidence="7" id="KW-1185">Reference proteome</keyword>
<dbReference type="EMBL" id="CAXKWB010113780">
    <property type="protein sequence ID" value="CAL4234845.1"/>
    <property type="molecule type" value="Genomic_DNA"/>
</dbReference>
<dbReference type="GO" id="GO:0006355">
    <property type="term" value="P:regulation of DNA-templated transcription"/>
    <property type="evidence" value="ECO:0007669"/>
    <property type="project" value="InterPro"/>
</dbReference>
<dbReference type="GO" id="GO:0032044">
    <property type="term" value="C:DSIF complex"/>
    <property type="evidence" value="ECO:0007669"/>
    <property type="project" value="TreeGrafter"/>
</dbReference>
<dbReference type="GO" id="GO:0000993">
    <property type="term" value="F:RNA polymerase II complex binding"/>
    <property type="evidence" value="ECO:0007669"/>
    <property type="project" value="TreeGrafter"/>
</dbReference>
<dbReference type="GO" id="GO:0008270">
    <property type="term" value="F:zinc ion binding"/>
    <property type="evidence" value="ECO:0007669"/>
    <property type="project" value="InterPro"/>
</dbReference>
<dbReference type="InterPro" id="IPR022800">
    <property type="entry name" value="Spt4/RpoE2_Znf"/>
</dbReference>
<reference evidence="6 7" key="1">
    <citation type="submission" date="2024-05" db="EMBL/GenBank/DDBJ databases">
        <authorList>
            <person name="Wallberg A."/>
        </authorList>
    </citation>
    <scope>NUCLEOTIDE SEQUENCE [LARGE SCALE GENOMIC DNA]</scope>
</reference>
<dbReference type="InterPro" id="IPR029040">
    <property type="entry name" value="RPABC4/Spt4"/>
</dbReference>
<evidence type="ECO:0000313" key="7">
    <source>
        <dbReference type="Proteomes" id="UP001497623"/>
    </source>
</evidence>
<organism evidence="6 7">
    <name type="scientific">Meganyctiphanes norvegica</name>
    <name type="common">Northern krill</name>
    <name type="synonym">Thysanopoda norvegica</name>
    <dbReference type="NCBI Taxonomy" id="48144"/>
    <lineage>
        <taxon>Eukaryota</taxon>
        <taxon>Metazoa</taxon>
        <taxon>Ecdysozoa</taxon>
        <taxon>Arthropoda</taxon>
        <taxon>Crustacea</taxon>
        <taxon>Multicrustacea</taxon>
        <taxon>Malacostraca</taxon>
        <taxon>Eumalacostraca</taxon>
        <taxon>Eucarida</taxon>
        <taxon>Euphausiacea</taxon>
        <taxon>Euphausiidae</taxon>
        <taxon>Meganyctiphanes</taxon>
    </lineage>
</organism>
<dbReference type="Proteomes" id="UP001497623">
    <property type="component" value="Unassembled WGS sequence"/>
</dbReference>
<sequence length="105" mass="11657">MEVIPKDLRGLRACLVCSLVKTLDMFESEGCDNCDEFLNMKNNRDNVYDCTSQNHDGFSCVIVPRGGRLGKVSPRSRDSSTLYLPNLVLGLTSGETADLTKKRVK</sequence>
<dbReference type="AlphaFoldDB" id="A0AAV2SRF5"/>
<keyword evidence="4" id="KW-0539">Nucleus</keyword>
<dbReference type="InterPro" id="IPR038510">
    <property type="entry name" value="Spt4_sf"/>
</dbReference>